<sequence length="132" mass="14490">MAVVQGGGQWRSRSGSTAAMSRTRESGGRTTGRTRGRCGRRVESSASTCFLSVSGRRRSTKMDDEEAELGHKEGRRQRGATEPKQPIPVAQQRVLRVQILPSHECFLVAVTSDPALRAIGSHVRHLDRLVLL</sequence>
<evidence type="ECO:0000256" key="1">
    <source>
        <dbReference type="SAM" id="MobiDB-lite"/>
    </source>
</evidence>
<keyword evidence="3" id="KW-1185">Reference proteome</keyword>
<reference evidence="2 3" key="1">
    <citation type="submission" date="2019-03" db="EMBL/GenBank/DDBJ databases">
        <title>First draft genome of Liparis tanakae, snailfish: a comprehensive survey of snailfish specific genes.</title>
        <authorList>
            <person name="Kim W."/>
            <person name="Song I."/>
            <person name="Jeong J.-H."/>
            <person name="Kim D."/>
            <person name="Kim S."/>
            <person name="Ryu S."/>
            <person name="Song J.Y."/>
            <person name="Lee S.K."/>
        </authorList>
    </citation>
    <scope>NUCLEOTIDE SEQUENCE [LARGE SCALE GENOMIC DNA]</scope>
    <source>
        <tissue evidence="2">Muscle</tissue>
    </source>
</reference>
<accession>A0A4Z2HH13</accession>
<name>A0A4Z2HH13_9TELE</name>
<dbReference type="EMBL" id="SRLO01000257">
    <property type="protein sequence ID" value="TNN64194.1"/>
    <property type="molecule type" value="Genomic_DNA"/>
</dbReference>
<protein>
    <submittedName>
        <fullName evidence="2">Uncharacterized protein</fullName>
    </submittedName>
</protein>
<dbReference type="AlphaFoldDB" id="A0A4Z2HH13"/>
<dbReference type="Proteomes" id="UP000314294">
    <property type="component" value="Unassembled WGS sequence"/>
</dbReference>
<feature type="region of interest" description="Disordered" evidence="1">
    <location>
        <begin position="1"/>
        <end position="88"/>
    </location>
</feature>
<evidence type="ECO:0000313" key="2">
    <source>
        <dbReference type="EMBL" id="TNN64194.1"/>
    </source>
</evidence>
<comment type="caution">
    <text evidence="2">The sequence shown here is derived from an EMBL/GenBank/DDBJ whole genome shotgun (WGS) entry which is preliminary data.</text>
</comment>
<organism evidence="2 3">
    <name type="scientific">Liparis tanakae</name>
    <name type="common">Tanaka's snailfish</name>
    <dbReference type="NCBI Taxonomy" id="230148"/>
    <lineage>
        <taxon>Eukaryota</taxon>
        <taxon>Metazoa</taxon>
        <taxon>Chordata</taxon>
        <taxon>Craniata</taxon>
        <taxon>Vertebrata</taxon>
        <taxon>Euteleostomi</taxon>
        <taxon>Actinopterygii</taxon>
        <taxon>Neopterygii</taxon>
        <taxon>Teleostei</taxon>
        <taxon>Neoteleostei</taxon>
        <taxon>Acanthomorphata</taxon>
        <taxon>Eupercaria</taxon>
        <taxon>Perciformes</taxon>
        <taxon>Cottioidei</taxon>
        <taxon>Cottales</taxon>
        <taxon>Liparidae</taxon>
        <taxon>Liparis</taxon>
    </lineage>
</organism>
<gene>
    <name evidence="2" type="ORF">EYF80_025562</name>
</gene>
<evidence type="ECO:0000313" key="3">
    <source>
        <dbReference type="Proteomes" id="UP000314294"/>
    </source>
</evidence>
<proteinExistence type="predicted"/>